<dbReference type="InterPro" id="IPR018531">
    <property type="entry name" value="DUF1993"/>
</dbReference>
<evidence type="ECO:0000313" key="2">
    <source>
        <dbReference type="Proteomes" id="UP000320948"/>
    </source>
</evidence>
<dbReference type="AlphaFoldDB" id="A0A6N4R793"/>
<dbReference type="EMBL" id="VAFM01000001">
    <property type="protein sequence ID" value="TKW61211.1"/>
    <property type="molecule type" value="Genomic_DNA"/>
</dbReference>
<accession>A0A6N4R793</accession>
<dbReference type="Proteomes" id="UP000320948">
    <property type="component" value="Unassembled WGS sequence"/>
</dbReference>
<sequence>MTLGMYSASVPVFVRNLQNLADILAKGQSYAAEKGLNEQDLVQGRLIEDMFPLARQVQMACDSAKFAAARLAGVEAPKNEDTEASFDELQARINSTLAFLKSVDGAKVDGTEDKAIAFSNKGGDYSFNGRDYLFQFAHPNFFFHVTTAYDILRAKGVQVGKKDYLGAF</sequence>
<name>A0A6N4R793_BLAVI</name>
<dbReference type="Pfam" id="PF09351">
    <property type="entry name" value="DUF1993"/>
    <property type="match status" value="1"/>
</dbReference>
<dbReference type="Gene3D" id="1.20.120.450">
    <property type="entry name" value="dinb family like domain"/>
    <property type="match status" value="1"/>
</dbReference>
<protein>
    <submittedName>
        <fullName evidence="1">DUF1993 domain-containing protein</fullName>
    </submittedName>
</protein>
<reference evidence="1 2" key="1">
    <citation type="journal article" date="2017" name="Nat. Commun.">
        <title>In situ click chemistry generation of cyclooxygenase-2 inhibitors.</title>
        <authorList>
            <person name="Bhardwaj A."/>
            <person name="Kaur J."/>
            <person name="Wuest M."/>
            <person name="Wuest F."/>
        </authorList>
    </citation>
    <scope>NUCLEOTIDE SEQUENCE [LARGE SCALE GENOMIC DNA]</scope>
    <source>
        <strain evidence="1">S2_018_000_R2_106</strain>
    </source>
</reference>
<comment type="caution">
    <text evidence="1">The sequence shown here is derived from an EMBL/GenBank/DDBJ whole genome shotgun (WGS) entry which is preliminary data.</text>
</comment>
<gene>
    <name evidence="1" type="ORF">DI628_00860</name>
</gene>
<dbReference type="InterPro" id="IPR034660">
    <property type="entry name" value="DinB/YfiT-like"/>
</dbReference>
<evidence type="ECO:0000313" key="1">
    <source>
        <dbReference type="EMBL" id="TKW61211.1"/>
    </source>
</evidence>
<dbReference type="PANTHER" id="PTHR36922">
    <property type="entry name" value="BLL2446 PROTEIN"/>
    <property type="match status" value="1"/>
</dbReference>
<proteinExistence type="predicted"/>
<dbReference type="SUPFAM" id="SSF109854">
    <property type="entry name" value="DinB/YfiT-like putative metalloenzymes"/>
    <property type="match status" value="1"/>
</dbReference>
<organism evidence="1 2">
    <name type="scientific">Blastochloris viridis</name>
    <name type="common">Rhodopseudomonas viridis</name>
    <dbReference type="NCBI Taxonomy" id="1079"/>
    <lineage>
        <taxon>Bacteria</taxon>
        <taxon>Pseudomonadati</taxon>
        <taxon>Pseudomonadota</taxon>
        <taxon>Alphaproteobacteria</taxon>
        <taxon>Hyphomicrobiales</taxon>
        <taxon>Blastochloridaceae</taxon>
        <taxon>Blastochloris</taxon>
    </lineage>
</organism>
<dbReference type="PANTHER" id="PTHR36922:SF1">
    <property type="entry name" value="DUF1993 DOMAIN-CONTAINING PROTEIN"/>
    <property type="match status" value="1"/>
</dbReference>